<dbReference type="GO" id="GO:0007186">
    <property type="term" value="P:G protein-coupled receptor signaling pathway"/>
    <property type="evidence" value="ECO:0007669"/>
    <property type="project" value="InterPro"/>
</dbReference>
<dbReference type="Pfam" id="PF10192">
    <property type="entry name" value="GPR180-TMEM145_TM"/>
    <property type="match status" value="1"/>
</dbReference>
<sequence length="563" mass="63840">MGPVNIVSSFTFIFMIVITIFFESESKRVEDTLKTDADWVFLTRFCFLSKIGNLNYDLEYPVGYGVQSFAFYYDIPGQWSSVYQRDLTCTEKVDALKGRNQFKLDDTTSHCGQFMGVEPLNATQFREKRTGQDWYVCKGDLDFSTARERWWFIVLTRCGPPVNSTYKGMYLNYKLHMTNGDTLLQKEFSADEFYILVIDIVFFILYIILLLLAVVCSGRILQTCSNIVFILMLILLAKGYTVVRVRLTTKAIIKITVFINLYIVAMVVMFIWEGALFDPGLVLYYYESPPGYGMITVILIGWLWFTKAAVFTLKHYSKKTLFYVAFYTFYTICPFVVLIAMFAMAKWTREKTVNGVQQFIAFLAHVVFLILTLPHKANENFPYHIRTTQIGSMNDGSEYTEPNNLYENTYRDSFTGVGPNLDIFITSSSYSESSNGDRLYIPLESSSTGSSVSILSRMQQASLPPISNKTTENGNQNIPNGVSNHNSIPDHLNKASWESEGRKPMKLPPLQEALSDSSRKGDHVTLPPIRASGLPPLVPSAPSNDSDNDKASLSRRASLFQVS</sequence>
<feature type="transmembrane region" description="Helical" evidence="7">
    <location>
        <begin position="252"/>
        <end position="272"/>
    </location>
</feature>
<feature type="compositionally biased region" description="Basic and acidic residues" evidence="6">
    <location>
        <begin position="491"/>
        <end position="503"/>
    </location>
</feature>
<keyword evidence="4 7" id="KW-0472">Membrane</keyword>
<name>A0A8S3Z0N2_9EUPU</name>
<dbReference type="PANTHER" id="PTHR23252:SF24">
    <property type="entry name" value="TRANSMEMBRANE PROTEIN 145"/>
    <property type="match status" value="1"/>
</dbReference>
<dbReference type="InterPro" id="IPR019336">
    <property type="entry name" value="GPR180/TMEM145_TM"/>
</dbReference>
<evidence type="ECO:0000256" key="3">
    <source>
        <dbReference type="ARBA" id="ARBA00022989"/>
    </source>
</evidence>
<evidence type="ECO:0000259" key="8">
    <source>
        <dbReference type="Pfam" id="PF10192"/>
    </source>
</evidence>
<dbReference type="Pfam" id="PF21892">
    <property type="entry name" value="TMEM145_N"/>
    <property type="match status" value="1"/>
</dbReference>
<dbReference type="AlphaFoldDB" id="A0A8S3Z0N2"/>
<evidence type="ECO:0000313" key="10">
    <source>
        <dbReference type="EMBL" id="CAG5120176.1"/>
    </source>
</evidence>
<feature type="transmembrane region" description="Helical" evidence="7">
    <location>
        <begin position="220"/>
        <end position="240"/>
    </location>
</feature>
<reference evidence="10" key="1">
    <citation type="submission" date="2021-04" db="EMBL/GenBank/DDBJ databases">
        <authorList>
            <consortium name="Molecular Ecology Group"/>
        </authorList>
    </citation>
    <scope>NUCLEOTIDE SEQUENCE</scope>
</reference>
<feature type="transmembrane region" description="Helical" evidence="7">
    <location>
        <begin position="292"/>
        <end position="313"/>
    </location>
</feature>
<evidence type="ECO:0000256" key="2">
    <source>
        <dbReference type="ARBA" id="ARBA00022692"/>
    </source>
</evidence>
<comment type="caution">
    <text evidence="10">The sequence shown here is derived from an EMBL/GenBank/DDBJ whole genome shotgun (WGS) entry which is preliminary data.</text>
</comment>
<dbReference type="GO" id="GO:0016020">
    <property type="term" value="C:membrane"/>
    <property type="evidence" value="ECO:0007669"/>
    <property type="project" value="UniProtKB-SubCell"/>
</dbReference>
<feature type="transmembrane region" description="Helical" evidence="7">
    <location>
        <begin position="355"/>
        <end position="373"/>
    </location>
</feature>
<dbReference type="OrthoDB" id="205745at2759"/>
<feature type="compositionally biased region" description="Polar residues" evidence="6">
    <location>
        <begin position="464"/>
        <end position="487"/>
    </location>
</feature>
<dbReference type="InterPro" id="IPR047831">
    <property type="entry name" value="GPR180/TMEM145"/>
</dbReference>
<feature type="transmembrane region" description="Helical" evidence="7">
    <location>
        <begin position="193"/>
        <end position="214"/>
    </location>
</feature>
<accession>A0A8S3Z0N2</accession>
<evidence type="ECO:0000256" key="6">
    <source>
        <dbReference type="SAM" id="MobiDB-lite"/>
    </source>
</evidence>
<evidence type="ECO:0000256" key="5">
    <source>
        <dbReference type="ARBA" id="ARBA00023180"/>
    </source>
</evidence>
<feature type="transmembrane region" description="Helical" evidence="7">
    <location>
        <begin position="6"/>
        <end position="24"/>
    </location>
</feature>
<evidence type="ECO:0008006" key="12">
    <source>
        <dbReference type="Google" id="ProtNLM"/>
    </source>
</evidence>
<comment type="subcellular location">
    <subcellularLocation>
        <location evidence="1">Membrane</location>
        <topology evidence="1">Multi-pass membrane protein</topology>
    </subcellularLocation>
</comment>
<feature type="domain" description="GPR180/TMEM145 transmembrane" evidence="8">
    <location>
        <begin position="216"/>
        <end position="368"/>
    </location>
</feature>
<dbReference type="EMBL" id="CAJHNH020000847">
    <property type="protein sequence ID" value="CAG5120176.1"/>
    <property type="molecule type" value="Genomic_DNA"/>
</dbReference>
<dbReference type="GO" id="GO:0019236">
    <property type="term" value="P:response to pheromone"/>
    <property type="evidence" value="ECO:0007669"/>
    <property type="project" value="InterPro"/>
</dbReference>
<evidence type="ECO:0000259" key="9">
    <source>
        <dbReference type="Pfam" id="PF21892"/>
    </source>
</evidence>
<dbReference type="PANTHER" id="PTHR23252">
    <property type="entry name" value="INTIMAL THICKNESS RECEPTOR-RELATED"/>
    <property type="match status" value="1"/>
</dbReference>
<evidence type="ECO:0000313" key="11">
    <source>
        <dbReference type="Proteomes" id="UP000678393"/>
    </source>
</evidence>
<keyword evidence="5" id="KW-0325">Glycoprotein</keyword>
<evidence type="ECO:0000256" key="4">
    <source>
        <dbReference type="ARBA" id="ARBA00023136"/>
    </source>
</evidence>
<dbReference type="InterPro" id="IPR053880">
    <property type="entry name" value="GPR180-like_N"/>
</dbReference>
<keyword evidence="3 7" id="KW-1133">Transmembrane helix</keyword>
<organism evidence="10 11">
    <name type="scientific">Candidula unifasciata</name>
    <dbReference type="NCBI Taxonomy" id="100452"/>
    <lineage>
        <taxon>Eukaryota</taxon>
        <taxon>Metazoa</taxon>
        <taxon>Spiralia</taxon>
        <taxon>Lophotrochozoa</taxon>
        <taxon>Mollusca</taxon>
        <taxon>Gastropoda</taxon>
        <taxon>Heterobranchia</taxon>
        <taxon>Euthyneura</taxon>
        <taxon>Panpulmonata</taxon>
        <taxon>Eupulmonata</taxon>
        <taxon>Stylommatophora</taxon>
        <taxon>Helicina</taxon>
        <taxon>Helicoidea</taxon>
        <taxon>Geomitridae</taxon>
        <taxon>Candidula</taxon>
    </lineage>
</organism>
<protein>
    <recommendedName>
        <fullName evidence="12">Intimal thickness related receptor IRP domain-containing protein</fullName>
    </recommendedName>
</protein>
<keyword evidence="2 7" id="KW-0812">Transmembrane</keyword>
<evidence type="ECO:0000256" key="1">
    <source>
        <dbReference type="ARBA" id="ARBA00004141"/>
    </source>
</evidence>
<feature type="domain" description="GPR180-like N-terminal" evidence="9">
    <location>
        <begin position="30"/>
        <end position="173"/>
    </location>
</feature>
<keyword evidence="11" id="KW-1185">Reference proteome</keyword>
<dbReference type="Proteomes" id="UP000678393">
    <property type="component" value="Unassembled WGS sequence"/>
</dbReference>
<feature type="region of interest" description="Disordered" evidence="6">
    <location>
        <begin position="464"/>
        <end position="563"/>
    </location>
</feature>
<proteinExistence type="predicted"/>
<feature type="transmembrane region" description="Helical" evidence="7">
    <location>
        <begin position="320"/>
        <end position="343"/>
    </location>
</feature>
<evidence type="ECO:0000256" key="7">
    <source>
        <dbReference type="SAM" id="Phobius"/>
    </source>
</evidence>
<gene>
    <name evidence="10" type="ORF">CUNI_LOCUS5734</name>
</gene>